<evidence type="ECO:0000256" key="2">
    <source>
        <dbReference type="ARBA" id="ARBA00008806"/>
    </source>
</evidence>
<accession>A0ABQ2DAY1</accession>
<sequence length="859" mass="96205">MLLSAGSLVTSTVMLIQAVPTLNEQLYQGGWGNILKENSKNKMVLRCFTKRKCQPYLFKGIAYYSNAAWAFGGFLALAAACVGFFAAALPNYKDKAPGGSDWSNSNRMKKWVSPKGKRYGYLGYALDTGKLITYPGQSLFFHTVMPTNSGGGKTSKMMLPKVLSSAKQGISEVIIDMKGDLKSGFMLAPLMYEHYGHDVQMFMPFSASTMGWNLLWSDMTLEQASELAEMVRPRSGTGNAGVDYHKNNERELVQALIYGVSHSANGSISDLFEIINTGEVGVRSYIKNHPLMEVQQTASGFESMSSTQLQGLLSGLKAELSIFVNKNVARATSSYGQQVDLHRLFEKPGLLYIKLPEKFVRGGKAQVLLQLLLMTIQKTIWEYTDQRASASLPIPLVIRIDEKTNLGRIPNFVETITTMRSRNVCYEVAFQNMKQGFALYGEKDWNAILEAFGVTLFLPKFMHAESQKYYSEMLGEMTVLSTKITRSRGPMMFDFTSHRHGVAEAEDKRPLLAVHEMEQMDEHLAVVKNYDGKMQVVLPYLSQKSVVVAHPETGQKVTIKNTLYRDFARIVKGVAPEAIWSGDKDKADEAVEILGRRVDRLIDRVCGTTDEKLVEAEGGALVNPEVEFPMWFKKLLELHAQMHVKDRIVLHITERIPSELKSEVVLKEFEKRDYLQFKTHEENQKIRVEITQKGMSILAGVGGGELHREARHREVSGPLFEWIHQNRTHIKDHPECSVAQGSEFVGELRQDAVLISKTEIKNLFNEKVISLLATQRVGTKNMCVVPLSSKELYEMVTDADRRHRAMLAQQSPYTVVEEAPKKGKTSGAVGVPVVVPVENKKKSKNDTLGFGVQENNRDG</sequence>
<dbReference type="PANTHER" id="PTHR37937">
    <property type="entry name" value="CONJUGATIVE TRANSFER: DNA TRANSPORT"/>
    <property type="match status" value="1"/>
</dbReference>
<evidence type="ECO:0000256" key="4">
    <source>
        <dbReference type="ARBA" id="ARBA00022692"/>
    </source>
</evidence>
<keyword evidence="3" id="KW-1003">Cell membrane</keyword>
<dbReference type="CDD" id="cd01127">
    <property type="entry name" value="TrwB_TraG_TraD_VirD4"/>
    <property type="match status" value="1"/>
</dbReference>
<keyword evidence="9" id="KW-1185">Reference proteome</keyword>
<evidence type="ECO:0000256" key="7">
    <source>
        <dbReference type="SAM" id="Phobius"/>
    </source>
</evidence>
<dbReference type="InterPro" id="IPR003688">
    <property type="entry name" value="TraG/VirD4"/>
</dbReference>
<comment type="subcellular location">
    <subcellularLocation>
        <location evidence="1">Cell membrane</location>
        <topology evidence="1">Multi-pass membrane protein</topology>
    </subcellularLocation>
</comment>
<dbReference type="Gene3D" id="3.40.50.300">
    <property type="entry name" value="P-loop containing nucleotide triphosphate hydrolases"/>
    <property type="match status" value="1"/>
</dbReference>
<evidence type="ECO:0000313" key="8">
    <source>
        <dbReference type="EMBL" id="GGJ48169.1"/>
    </source>
</evidence>
<dbReference type="InterPro" id="IPR051539">
    <property type="entry name" value="T4SS-coupling_protein"/>
</dbReference>
<keyword evidence="6 7" id="KW-0472">Membrane</keyword>
<feature type="transmembrane region" description="Helical" evidence="7">
    <location>
        <begin position="67"/>
        <end position="89"/>
    </location>
</feature>
<evidence type="ECO:0000256" key="6">
    <source>
        <dbReference type="ARBA" id="ARBA00023136"/>
    </source>
</evidence>
<reference evidence="9" key="1">
    <citation type="journal article" date="2019" name="Int. J. Syst. Evol. Microbiol.">
        <title>The Global Catalogue of Microorganisms (GCM) 10K type strain sequencing project: providing services to taxonomists for standard genome sequencing and annotation.</title>
        <authorList>
            <consortium name="The Broad Institute Genomics Platform"/>
            <consortium name="The Broad Institute Genome Sequencing Center for Infectious Disease"/>
            <person name="Wu L."/>
            <person name="Ma J."/>
        </authorList>
    </citation>
    <scope>NUCLEOTIDE SEQUENCE [LARGE SCALE GENOMIC DNA]</scope>
    <source>
        <strain evidence="9">JCM 14370</strain>
    </source>
</reference>
<evidence type="ECO:0008006" key="10">
    <source>
        <dbReference type="Google" id="ProtNLM"/>
    </source>
</evidence>
<organism evidence="8 9">
    <name type="scientific">Deinococcus roseus</name>
    <dbReference type="NCBI Taxonomy" id="392414"/>
    <lineage>
        <taxon>Bacteria</taxon>
        <taxon>Thermotogati</taxon>
        <taxon>Deinococcota</taxon>
        <taxon>Deinococci</taxon>
        <taxon>Deinococcales</taxon>
        <taxon>Deinococcaceae</taxon>
        <taxon>Deinococcus</taxon>
    </lineage>
</organism>
<dbReference type="InterPro" id="IPR027417">
    <property type="entry name" value="P-loop_NTPase"/>
</dbReference>
<protein>
    <recommendedName>
        <fullName evidence="10">Type IV secretion system protein VirD4</fullName>
    </recommendedName>
</protein>
<evidence type="ECO:0000313" key="9">
    <source>
        <dbReference type="Proteomes" id="UP000632222"/>
    </source>
</evidence>
<evidence type="ECO:0000256" key="1">
    <source>
        <dbReference type="ARBA" id="ARBA00004651"/>
    </source>
</evidence>
<dbReference type="Pfam" id="PF02534">
    <property type="entry name" value="T4SS-DNA_transf"/>
    <property type="match status" value="1"/>
</dbReference>
<dbReference type="PANTHER" id="PTHR37937:SF1">
    <property type="entry name" value="CONJUGATIVE TRANSFER: DNA TRANSPORT"/>
    <property type="match status" value="1"/>
</dbReference>
<keyword evidence="5 7" id="KW-1133">Transmembrane helix</keyword>
<evidence type="ECO:0000256" key="3">
    <source>
        <dbReference type="ARBA" id="ARBA00022475"/>
    </source>
</evidence>
<evidence type="ECO:0000256" key="5">
    <source>
        <dbReference type="ARBA" id="ARBA00022989"/>
    </source>
</evidence>
<name>A0ABQ2DAY1_9DEIO</name>
<gene>
    <name evidence="8" type="ORF">GCM10008938_37760</name>
</gene>
<comment type="similarity">
    <text evidence="2">Belongs to the VirD4/TraG family.</text>
</comment>
<dbReference type="SUPFAM" id="SSF52540">
    <property type="entry name" value="P-loop containing nucleoside triphosphate hydrolases"/>
    <property type="match status" value="1"/>
</dbReference>
<proteinExistence type="inferred from homology"/>
<keyword evidence="4 7" id="KW-0812">Transmembrane</keyword>
<dbReference type="EMBL" id="BMOD01000018">
    <property type="protein sequence ID" value="GGJ48169.1"/>
    <property type="molecule type" value="Genomic_DNA"/>
</dbReference>
<dbReference type="Proteomes" id="UP000632222">
    <property type="component" value="Unassembled WGS sequence"/>
</dbReference>
<comment type="caution">
    <text evidence="8">The sequence shown here is derived from an EMBL/GenBank/DDBJ whole genome shotgun (WGS) entry which is preliminary data.</text>
</comment>